<sequence>MMVELFNEASLSGRLRILPHDSPDVISYQQLALKRPLVVLFPDNTSKRALYDFYSMCLPVVVPSTELAVEVMRGTMPFNEMQSIFAPQGYNQTGIFIQGSDDILGFARAYEASEFRRYPHLLEFGSILEMIEIVKDTLRVERAVRGSCAQVRDVIQPATAAFYKAALGGVLGRAEMFSHPA</sequence>
<comment type="caution">
    <text evidence="1">The sequence shown here is derived from an EMBL/GenBank/DDBJ whole genome shotgun (WGS) entry which is preliminary data.</text>
</comment>
<accession>A0A7J6PLN6</accession>
<dbReference type="Proteomes" id="UP000541610">
    <property type="component" value="Unassembled WGS sequence"/>
</dbReference>
<dbReference type="AlphaFoldDB" id="A0A7J6PLN6"/>
<evidence type="ECO:0000313" key="1">
    <source>
        <dbReference type="EMBL" id="KAF4697003.1"/>
    </source>
</evidence>
<evidence type="ECO:0000313" key="2">
    <source>
        <dbReference type="Proteomes" id="UP000541610"/>
    </source>
</evidence>
<proteinExistence type="predicted"/>
<reference evidence="1 2" key="1">
    <citation type="submission" date="2020-04" db="EMBL/GenBank/DDBJ databases">
        <title>Perkinsus olseni comparative genomics.</title>
        <authorList>
            <person name="Bogema D.R."/>
        </authorList>
    </citation>
    <scope>NUCLEOTIDE SEQUENCE [LARGE SCALE GENOMIC DNA]</scope>
    <source>
        <strain evidence="1">00978-12</strain>
    </source>
</reference>
<organism evidence="1 2">
    <name type="scientific">Perkinsus olseni</name>
    <name type="common">Perkinsus atlanticus</name>
    <dbReference type="NCBI Taxonomy" id="32597"/>
    <lineage>
        <taxon>Eukaryota</taxon>
        <taxon>Sar</taxon>
        <taxon>Alveolata</taxon>
        <taxon>Perkinsozoa</taxon>
        <taxon>Perkinsea</taxon>
        <taxon>Perkinsida</taxon>
        <taxon>Perkinsidae</taxon>
        <taxon>Perkinsus</taxon>
    </lineage>
</organism>
<dbReference type="OrthoDB" id="419709at2759"/>
<protein>
    <submittedName>
        <fullName evidence="1">Uncharacterized protein</fullName>
    </submittedName>
</protein>
<gene>
    <name evidence="1" type="ORF">FOZ60_013354</name>
</gene>
<name>A0A7J6PLN6_PEROL</name>
<dbReference type="EMBL" id="JABANP010000006">
    <property type="protein sequence ID" value="KAF4697003.1"/>
    <property type="molecule type" value="Genomic_DNA"/>
</dbReference>